<sequence>MKFGVMVGQHGFSYHDIKEVCAACEQMGYTHFWLVDHFMPYNQSVDTRAPMLECWSTLSALSVEFKKIRLGPLVTCASYRNPSLLAKICATVDQISQGRLELGIGAGWFKEEFERFGFPFDEFDVRVKKLEEAVQIIKAMWSKEEATFEGLFYRVKNALCYPKPVQRFPKIWIGAEKNKMLKVAAKLADNWNFASDINRYTLEEYAKKVEIFEKHCKELGKNPASIEKSVLTKLFIAESAESLRSKASKMGIKIDSHPALTGTPDECTKTLEAYEDLGVSHFVFAIEHKRSLSELELFSKLVMPSF</sequence>
<dbReference type="PANTHER" id="PTHR42847">
    <property type="entry name" value="ALKANESULFONATE MONOOXYGENASE"/>
    <property type="match status" value="1"/>
</dbReference>
<protein>
    <recommendedName>
        <fullName evidence="5">Luciferase-like domain-containing protein</fullName>
    </recommendedName>
</protein>
<dbReference type="GO" id="GO:0008726">
    <property type="term" value="F:alkanesulfonate monooxygenase activity"/>
    <property type="evidence" value="ECO:0007669"/>
    <property type="project" value="TreeGrafter"/>
</dbReference>
<dbReference type="EMBL" id="NEXC01000067">
    <property type="protein sequence ID" value="PSN82537.1"/>
    <property type="molecule type" value="Genomic_DNA"/>
</dbReference>
<organism evidence="6 7">
    <name type="scientific">Candidatus Marsarchaeota G1 archaeon OSP_D</name>
    <dbReference type="NCBI Taxonomy" id="1978155"/>
    <lineage>
        <taxon>Archaea</taxon>
        <taxon>Candidatus Marsarchaeota</taxon>
        <taxon>Candidatus Marsarchaeota group 1</taxon>
    </lineage>
</organism>
<proteinExistence type="predicted"/>
<accession>A0A2R6A872</accession>
<keyword evidence="4" id="KW-0503">Monooxygenase</keyword>
<evidence type="ECO:0000256" key="3">
    <source>
        <dbReference type="ARBA" id="ARBA00023002"/>
    </source>
</evidence>
<dbReference type="InterPro" id="IPR019952">
    <property type="entry name" value="F420_OxRdatse_Rv1855c_pred"/>
</dbReference>
<dbReference type="NCBIfam" id="TIGR03619">
    <property type="entry name" value="F420_Rv2161c"/>
    <property type="match status" value="1"/>
</dbReference>
<evidence type="ECO:0000313" key="7">
    <source>
        <dbReference type="Proteomes" id="UP000240880"/>
    </source>
</evidence>
<evidence type="ECO:0000256" key="4">
    <source>
        <dbReference type="ARBA" id="ARBA00023033"/>
    </source>
</evidence>
<keyword evidence="2" id="KW-0288">FMN</keyword>
<dbReference type="NCBIfam" id="TIGR03560">
    <property type="entry name" value="F420_Rv1855c"/>
    <property type="match status" value="1"/>
</dbReference>
<dbReference type="AlphaFoldDB" id="A0A2R6A872"/>
<evidence type="ECO:0000259" key="5">
    <source>
        <dbReference type="Pfam" id="PF00296"/>
    </source>
</evidence>
<dbReference type="Pfam" id="PF00296">
    <property type="entry name" value="Bac_luciferase"/>
    <property type="match status" value="1"/>
</dbReference>
<name>A0A2R6A872_9ARCH</name>
<dbReference type="PANTHER" id="PTHR42847:SF8">
    <property type="entry name" value="CONSERVED PROTEIN"/>
    <property type="match status" value="1"/>
</dbReference>
<reference evidence="6 7" key="1">
    <citation type="submission" date="2017-04" db="EMBL/GenBank/DDBJ databases">
        <title>Novel microbial lineages endemic to geothermal iron-oxide mats fill important gaps in the evolutionary history of Archaea.</title>
        <authorList>
            <person name="Jay Z.J."/>
            <person name="Beam J.P."/>
            <person name="Dlakic M."/>
            <person name="Rusch D.B."/>
            <person name="Kozubal M.A."/>
            <person name="Inskeep W.P."/>
        </authorList>
    </citation>
    <scope>NUCLEOTIDE SEQUENCE [LARGE SCALE GENOMIC DNA]</scope>
    <source>
        <strain evidence="6">OSP_D</strain>
    </source>
</reference>
<evidence type="ECO:0000256" key="1">
    <source>
        <dbReference type="ARBA" id="ARBA00022630"/>
    </source>
</evidence>
<dbReference type="Proteomes" id="UP000240880">
    <property type="component" value="Unassembled WGS sequence"/>
</dbReference>
<keyword evidence="1" id="KW-0285">Flavoprotein</keyword>
<gene>
    <name evidence="6" type="ORF">B9Q01_07725</name>
</gene>
<feature type="domain" description="Luciferase-like" evidence="5">
    <location>
        <begin position="3"/>
        <end position="248"/>
    </location>
</feature>
<keyword evidence="3" id="KW-0560">Oxidoreductase</keyword>
<comment type="caution">
    <text evidence="6">The sequence shown here is derived from an EMBL/GenBank/DDBJ whole genome shotgun (WGS) entry which is preliminary data.</text>
</comment>
<dbReference type="GO" id="GO:0046306">
    <property type="term" value="P:alkanesulfonate catabolic process"/>
    <property type="evidence" value="ECO:0007669"/>
    <property type="project" value="TreeGrafter"/>
</dbReference>
<dbReference type="SUPFAM" id="SSF51679">
    <property type="entry name" value="Bacterial luciferase-like"/>
    <property type="match status" value="1"/>
</dbReference>
<dbReference type="InterPro" id="IPR050172">
    <property type="entry name" value="SsuD_RutA_monooxygenase"/>
</dbReference>
<dbReference type="InterPro" id="IPR019921">
    <property type="entry name" value="Lucif-like_OxRdtase_Rv2161c"/>
</dbReference>
<dbReference type="InterPro" id="IPR036661">
    <property type="entry name" value="Luciferase-like_sf"/>
</dbReference>
<evidence type="ECO:0000256" key="2">
    <source>
        <dbReference type="ARBA" id="ARBA00022643"/>
    </source>
</evidence>
<dbReference type="InterPro" id="IPR011251">
    <property type="entry name" value="Luciferase-like_dom"/>
</dbReference>
<dbReference type="Gene3D" id="3.20.20.30">
    <property type="entry name" value="Luciferase-like domain"/>
    <property type="match status" value="1"/>
</dbReference>
<evidence type="ECO:0000313" key="6">
    <source>
        <dbReference type="EMBL" id="PSN82537.1"/>
    </source>
</evidence>